<comment type="caution">
    <text evidence="2">The sequence shown here is derived from an EMBL/GenBank/DDBJ whole genome shotgun (WGS) entry which is preliminary data.</text>
</comment>
<name>W6UB76_ECHGR</name>
<evidence type="ECO:0000313" key="2">
    <source>
        <dbReference type="EMBL" id="EUB58638.1"/>
    </source>
</evidence>
<sequence>MGEDGKLEEKHLIGDSLLLWPQVLQFDVRGALVRRSTQVRLQSAEHPEDSMPITVNRSLLVFCRRVVATPQFYSFIVFLVILFVLCVIGDVEPNSAFPVARRPVRPHAWFVGRGATAYITKQTLRPPL</sequence>
<keyword evidence="1" id="KW-0472">Membrane</keyword>
<dbReference type="Proteomes" id="UP000019149">
    <property type="component" value="Unassembled WGS sequence"/>
</dbReference>
<accession>W6UB76</accession>
<evidence type="ECO:0000313" key="3">
    <source>
        <dbReference type="Proteomes" id="UP000019149"/>
    </source>
</evidence>
<evidence type="ECO:0000256" key="1">
    <source>
        <dbReference type="SAM" id="Phobius"/>
    </source>
</evidence>
<dbReference type="EMBL" id="APAU02000058">
    <property type="protein sequence ID" value="EUB58638.1"/>
    <property type="molecule type" value="Genomic_DNA"/>
</dbReference>
<keyword evidence="1" id="KW-0812">Transmembrane</keyword>
<dbReference type="GeneID" id="36342236"/>
<dbReference type="CTD" id="36342236"/>
<dbReference type="RefSeq" id="XP_024349834.1">
    <property type="nucleotide sequence ID" value="XM_024495770.1"/>
</dbReference>
<reference evidence="2 3" key="1">
    <citation type="journal article" date="2013" name="Nat. Genet.">
        <title>The genome of the hydatid tapeworm Echinococcus granulosus.</title>
        <authorList>
            <person name="Zheng H."/>
            <person name="Zhang W."/>
            <person name="Zhang L."/>
            <person name="Zhang Z."/>
            <person name="Li J."/>
            <person name="Lu G."/>
            <person name="Zhu Y."/>
            <person name="Wang Y."/>
            <person name="Huang Y."/>
            <person name="Liu J."/>
            <person name="Kang H."/>
            <person name="Chen J."/>
            <person name="Wang L."/>
            <person name="Chen A."/>
            <person name="Yu S."/>
            <person name="Gao Z."/>
            <person name="Jin L."/>
            <person name="Gu W."/>
            <person name="Wang Z."/>
            <person name="Zhao L."/>
            <person name="Shi B."/>
            <person name="Wen H."/>
            <person name="Lin R."/>
            <person name="Jones M.K."/>
            <person name="Brejova B."/>
            <person name="Vinar T."/>
            <person name="Zhao G."/>
            <person name="McManus D.P."/>
            <person name="Chen Z."/>
            <person name="Zhou Y."/>
            <person name="Wang S."/>
        </authorList>
    </citation>
    <scope>NUCLEOTIDE SEQUENCE [LARGE SCALE GENOMIC DNA]</scope>
</reference>
<feature type="transmembrane region" description="Helical" evidence="1">
    <location>
        <begin position="72"/>
        <end position="91"/>
    </location>
</feature>
<dbReference type="AlphaFoldDB" id="W6UB76"/>
<protein>
    <submittedName>
        <fullName evidence="2">Uncharacterized protein</fullName>
    </submittedName>
</protein>
<gene>
    <name evidence="2" type="ORF">EGR_06521</name>
</gene>
<proteinExistence type="predicted"/>
<organism evidence="2 3">
    <name type="scientific">Echinococcus granulosus</name>
    <name type="common">Hydatid tapeworm</name>
    <dbReference type="NCBI Taxonomy" id="6210"/>
    <lineage>
        <taxon>Eukaryota</taxon>
        <taxon>Metazoa</taxon>
        <taxon>Spiralia</taxon>
        <taxon>Lophotrochozoa</taxon>
        <taxon>Platyhelminthes</taxon>
        <taxon>Cestoda</taxon>
        <taxon>Eucestoda</taxon>
        <taxon>Cyclophyllidea</taxon>
        <taxon>Taeniidae</taxon>
        <taxon>Echinococcus</taxon>
        <taxon>Echinococcus granulosus group</taxon>
    </lineage>
</organism>
<dbReference type="KEGG" id="egl:EGR_06521"/>
<keyword evidence="3" id="KW-1185">Reference proteome</keyword>
<keyword evidence="1" id="KW-1133">Transmembrane helix</keyword>